<name>A0A1G7EY20_9BURK</name>
<protein>
    <submittedName>
        <fullName evidence="1">Uncharacterized protein</fullName>
    </submittedName>
</protein>
<gene>
    <name evidence="1" type="ORF">SAMN05192589_12527</name>
</gene>
<organism evidence="1 2">
    <name type="scientific">Paracidovorax valerianellae</name>
    <dbReference type="NCBI Taxonomy" id="187868"/>
    <lineage>
        <taxon>Bacteria</taxon>
        <taxon>Pseudomonadati</taxon>
        <taxon>Pseudomonadota</taxon>
        <taxon>Betaproteobacteria</taxon>
        <taxon>Burkholderiales</taxon>
        <taxon>Comamonadaceae</taxon>
        <taxon>Paracidovorax</taxon>
    </lineage>
</organism>
<sequence length="431" mass="46516">MKILRRLIASGVVIVLSACTGGSPMRVAMTELGTVSDSEYGAYGLRMVRSINVTGLGPEEVVGTLTTDPDKWSAKEQFARFFSGRSDLPDSMTPRLTEGQSFVVQRRFCNLVNGPSSSTQCGESVTLRELTQLRDNLVVSQSEIALAMRGEVKAAALTAVLHAAQGASQTQIDTLLRSLQSIYPSDDFSDLTKVKAALKVTEENGTRLSEALAKIRSLTAKSGVFVTRWDKEVEVSGGATAGDAASLSGNSRKKISGFLILGDPQITSLHLGDDLLERKSIEQPRPGSAGVFKEHRNYIAYYQLRARYVLHAESQEDVLSMAIQADISKIMQTLKAAGGHVDLAALQAISLKVQALYAALIAASGTGVLDAQAGDLQYWDFSVAPGKIAEYHKKERDRARGTLPVITIRASFDDFLNQRQKISQGSGTDSR</sequence>
<dbReference type="PROSITE" id="PS51257">
    <property type="entry name" value="PROKAR_LIPOPROTEIN"/>
    <property type="match status" value="1"/>
</dbReference>
<evidence type="ECO:0000313" key="1">
    <source>
        <dbReference type="EMBL" id="SDE68610.1"/>
    </source>
</evidence>
<keyword evidence="2" id="KW-1185">Reference proteome</keyword>
<dbReference type="AlphaFoldDB" id="A0A1G7EY20"/>
<dbReference type="Proteomes" id="UP000198781">
    <property type="component" value="Unassembled WGS sequence"/>
</dbReference>
<evidence type="ECO:0000313" key="2">
    <source>
        <dbReference type="Proteomes" id="UP000198781"/>
    </source>
</evidence>
<dbReference type="EMBL" id="FMZC01000025">
    <property type="protein sequence ID" value="SDE68610.1"/>
    <property type="molecule type" value="Genomic_DNA"/>
</dbReference>
<accession>A0A1G7EY20</accession>
<dbReference type="OrthoDB" id="8878835at2"/>
<proteinExistence type="predicted"/>
<dbReference type="RefSeq" id="WP_139160506.1">
    <property type="nucleotide sequence ID" value="NZ_FMZC01000025.1"/>
</dbReference>
<reference evidence="1 2" key="1">
    <citation type="submission" date="2016-10" db="EMBL/GenBank/DDBJ databases">
        <authorList>
            <person name="de Groot N.N."/>
        </authorList>
    </citation>
    <scope>NUCLEOTIDE SEQUENCE [LARGE SCALE GENOMIC DNA]</scope>
    <source>
        <strain evidence="1 2">DSM 16619</strain>
    </source>
</reference>